<keyword evidence="3" id="KW-1185">Reference proteome</keyword>
<dbReference type="GO" id="GO:0008999">
    <property type="term" value="F:protein-N-terminal-alanine acetyltransferase activity"/>
    <property type="evidence" value="ECO:0007669"/>
    <property type="project" value="TreeGrafter"/>
</dbReference>
<dbReference type="GO" id="GO:0005737">
    <property type="term" value="C:cytoplasm"/>
    <property type="evidence" value="ECO:0007669"/>
    <property type="project" value="TreeGrafter"/>
</dbReference>
<organism evidence="2 3">
    <name type="scientific">Aphanomyces euteiches</name>
    <dbReference type="NCBI Taxonomy" id="100861"/>
    <lineage>
        <taxon>Eukaryota</taxon>
        <taxon>Sar</taxon>
        <taxon>Stramenopiles</taxon>
        <taxon>Oomycota</taxon>
        <taxon>Saprolegniomycetes</taxon>
        <taxon>Saprolegniales</taxon>
        <taxon>Verrucalvaceae</taxon>
        <taxon>Aphanomyces</taxon>
    </lineage>
</organism>
<dbReference type="Pfam" id="PF13302">
    <property type="entry name" value="Acetyltransf_3"/>
    <property type="match status" value="1"/>
</dbReference>
<reference evidence="2 3" key="1">
    <citation type="submission" date="2019-07" db="EMBL/GenBank/DDBJ databases">
        <title>Genomics analysis of Aphanomyces spp. identifies a new class of oomycete effector associated with host adaptation.</title>
        <authorList>
            <person name="Gaulin E."/>
        </authorList>
    </citation>
    <scope>NUCLEOTIDE SEQUENCE [LARGE SCALE GENOMIC DNA]</scope>
    <source>
        <strain evidence="2 3">ATCC 201684</strain>
    </source>
</reference>
<dbReference type="InterPro" id="IPR016181">
    <property type="entry name" value="Acyl_CoA_acyltransferase"/>
</dbReference>
<protein>
    <recommendedName>
        <fullName evidence="1">N-acetyltransferase domain-containing protein</fullName>
    </recommendedName>
</protein>
<evidence type="ECO:0000313" key="3">
    <source>
        <dbReference type="Proteomes" id="UP000481153"/>
    </source>
</evidence>
<dbReference type="InterPro" id="IPR000182">
    <property type="entry name" value="GNAT_dom"/>
</dbReference>
<dbReference type="InterPro" id="IPR051908">
    <property type="entry name" value="Ribosomal_N-acetyltransferase"/>
</dbReference>
<evidence type="ECO:0000313" key="2">
    <source>
        <dbReference type="EMBL" id="KAF0733806.1"/>
    </source>
</evidence>
<evidence type="ECO:0000259" key="1">
    <source>
        <dbReference type="PROSITE" id="PS51186"/>
    </source>
</evidence>
<name>A0A6G0X204_9STRA</name>
<dbReference type="GO" id="GO:1990189">
    <property type="term" value="F:protein N-terminal-serine acetyltransferase activity"/>
    <property type="evidence" value="ECO:0007669"/>
    <property type="project" value="TreeGrafter"/>
</dbReference>
<dbReference type="Proteomes" id="UP000481153">
    <property type="component" value="Unassembled WGS sequence"/>
</dbReference>
<proteinExistence type="predicted"/>
<dbReference type="VEuPathDB" id="FungiDB:AeMF1_003493"/>
<dbReference type="SUPFAM" id="SSF55729">
    <property type="entry name" value="Acyl-CoA N-acyltransferases (Nat)"/>
    <property type="match status" value="1"/>
</dbReference>
<dbReference type="AlphaFoldDB" id="A0A6G0X204"/>
<gene>
    <name evidence="2" type="ORF">Ae201684_009374</name>
</gene>
<dbReference type="PANTHER" id="PTHR43441:SF2">
    <property type="entry name" value="FAMILY ACETYLTRANSFERASE, PUTATIVE (AFU_ORTHOLOGUE AFUA_7G00850)-RELATED"/>
    <property type="match status" value="1"/>
</dbReference>
<dbReference type="PROSITE" id="PS51186">
    <property type="entry name" value="GNAT"/>
    <property type="match status" value="1"/>
</dbReference>
<feature type="domain" description="N-acetyltransferase" evidence="1">
    <location>
        <begin position="26"/>
        <end position="171"/>
    </location>
</feature>
<sequence>MFQDLPTSKRLQYLPPSKHLDDGVYQVYSEEQTMQFIPFLCRMAPDAWAARRESHRSMWANGTGAFFDIVEPESGEVVGTSGFRVIDLSAGDGEWGVVLSSKWHGRGFCNEIHDACMKWAARQGLHTTTAMTWETNTRMITLLERYGWKYTQTKTNELGIWREYAFSIKANE</sequence>
<accession>A0A6G0X204</accession>
<dbReference type="EMBL" id="VJMJ01000119">
    <property type="protein sequence ID" value="KAF0733806.1"/>
    <property type="molecule type" value="Genomic_DNA"/>
</dbReference>
<comment type="caution">
    <text evidence="2">The sequence shown here is derived from an EMBL/GenBank/DDBJ whole genome shotgun (WGS) entry which is preliminary data.</text>
</comment>
<dbReference type="Gene3D" id="3.40.630.30">
    <property type="match status" value="1"/>
</dbReference>
<dbReference type="PANTHER" id="PTHR43441">
    <property type="entry name" value="RIBOSOMAL-PROTEIN-SERINE ACETYLTRANSFERASE"/>
    <property type="match status" value="1"/>
</dbReference>